<dbReference type="InterPro" id="IPR016032">
    <property type="entry name" value="Sig_transdc_resp-reg_C-effctor"/>
</dbReference>
<dbReference type="PRINTS" id="PR00038">
    <property type="entry name" value="HTHLUXR"/>
</dbReference>
<dbReference type="Proteomes" id="UP001629745">
    <property type="component" value="Unassembled WGS sequence"/>
</dbReference>
<dbReference type="Gene3D" id="1.25.40.10">
    <property type="entry name" value="Tetratricopeptide repeat domain"/>
    <property type="match status" value="1"/>
</dbReference>
<sequence length="787" mass="86503">MSPTAGRRRPGNLPSTLTTFVGRRRDVTGAKRLLAESRLVTLIGIGGVGKTRLALRVAEDVRRDFPDGAWFVELADLHDPRLVPDTVAAVFGLHDQAAQSPSHLLVDHLADRNVLLILDNCEHLLDAAAKLVDELLRECPRVRIVTTSREPLGVGGEVVLRVAPLPVPDPDRPPSLDALPRYESVTLFEERARAAVPDFTLTEDNRETVARICHRLDGLPLPIELAAARLRALSLDQILDRLTDRYRILTAGSRVAPTRQQTLRLSVDWSYDLCTREERRLWSRLAVFSGGFELDAVEGVCVGGPGESSMLDLVASLVDKSILTVEKSATGVRYGMLETLRDYGQEKLEEAGECRPVRSRHRDWYLGLAERSRAEWIGPRQPELIARLTRERANLRDALEFSVAEPGAGEYAVRLANALYPFWFCRGMLGEGRHWFTRALASSDSGPDRARISALCLASQLAGMQEDFVAGAALVAEADRLASAVGDPVVDAMVGHARGRQALYRGELSVAMELFEQSMGPFRSLTDPHRLIWSLQALGLVAGMDGDIGLARACHEEVLAITRSRGESEYRARAMFLLGLTLWRQRDHERASSLVAEALALTVQVDDRFAGSGCLESLAWEAARTRDGDRAAVLSGAAQSLRQTMGVPPVLLPTMLMYHQECRRQSRSLLGDRAFEGALARGATLEFAEAADYALGRSDASGLTRREMDAPTAPMRIVVPTEEAPALTRRERQVADLVARGLTNREISETLVISQRTAEGHVERVLAKLGFGSRTQIAAWVAEQGRD</sequence>
<dbReference type="RefSeq" id="WP_420164285.1">
    <property type="nucleotide sequence ID" value="NZ_JBDLNV010000003.1"/>
</dbReference>
<dbReference type="PANTHER" id="PTHR47691:SF3">
    <property type="entry name" value="HTH-TYPE TRANSCRIPTIONAL REGULATOR RV0890C-RELATED"/>
    <property type="match status" value="1"/>
</dbReference>
<name>A0ABW9FG36_9NOCA</name>
<protein>
    <submittedName>
        <fullName evidence="2">LuxR C-terminal-related transcriptional regulator</fullName>
    </submittedName>
</protein>
<dbReference type="InterPro" id="IPR036388">
    <property type="entry name" value="WH-like_DNA-bd_sf"/>
</dbReference>
<reference evidence="2 3" key="1">
    <citation type="submission" date="2023-11" db="EMBL/GenBank/DDBJ databases">
        <authorList>
            <person name="Val-Calvo J."/>
            <person name="Scortti M."/>
            <person name="Vazquez-Boland J."/>
        </authorList>
    </citation>
    <scope>NUCLEOTIDE SEQUENCE [LARGE SCALE GENOMIC DNA]</scope>
    <source>
        <strain evidence="2 3">PAM 2766</strain>
    </source>
</reference>
<comment type="caution">
    <text evidence="2">The sequence shown here is derived from an EMBL/GenBank/DDBJ whole genome shotgun (WGS) entry which is preliminary data.</text>
</comment>
<dbReference type="Gene3D" id="3.40.50.300">
    <property type="entry name" value="P-loop containing nucleotide triphosphate hydrolases"/>
    <property type="match status" value="1"/>
</dbReference>
<dbReference type="EMBL" id="JBDLNV010000003">
    <property type="protein sequence ID" value="MFM1723735.1"/>
    <property type="molecule type" value="Genomic_DNA"/>
</dbReference>
<accession>A0ABW9FG36</accession>
<dbReference type="Gene3D" id="1.10.10.10">
    <property type="entry name" value="Winged helix-like DNA-binding domain superfamily/Winged helix DNA-binding domain"/>
    <property type="match status" value="1"/>
</dbReference>
<dbReference type="PANTHER" id="PTHR47691">
    <property type="entry name" value="REGULATOR-RELATED"/>
    <property type="match status" value="1"/>
</dbReference>
<dbReference type="InterPro" id="IPR058852">
    <property type="entry name" value="HTH_77"/>
</dbReference>
<dbReference type="SMART" id="SM00421">
    <property type="entry name" value="HTH_LUXR"/>
    <property type="match status" value="1"/>
</dbReference>
<proteinExistence type="predicted"/>
<dbReference type="PRINTS" id="PR00364">
    <property type="entry name" value="DISEASERSIST"/>
</dbReference>
<feature type="domain" description="HTH luxR-type" evidence="1">
    <location>
        <begin position="720"/>
        <end position="785"/>
    </location>
</feature>
<dbReference type="Pfam" id="PF13424">
    <property type="entry name" value="TPR_12"/>
    <property type="match status" value="1"/>
</dbReference>
<dbReference type="InterPro" id="IPR000792">
    <property type="entry name" value="Tscrpt_reg_LuxR_C"/>
</dbReference>
<keyword evidence="3" id="KW-1185">Reference proteome</keyword>
<dbReference type="Pfam" id="PF00196">
    <property type="entry name" value="GerE"/>
    <property type="match status" value="1"/>
</dbReference>
<evidence type="ECO:0000313" key="2">
    <source>
        <dbReference type="EMBL" id="MFM1723735.1"/>
    </source>
</evidence>
<dbReference type="Pfam" id="PF25872">
    <property type="entry name" value="HTH_77"/>
    <property type="match status" value="1"/>
</dbReference>
<dbReference type="InterPro" id="IPR027417">
    <property type="entry name" value="P-loop_NTPase"/>
</dbReference>
<gene>
    <name evidence="2" type="ORF">ABEU20_002307</name>
</gene>
<dbReference type="CDD" id="cd06170">
    <property type="entry name" value="LuxR_C_like"/>
    <property type="match status" value="1"/>
</dbReference>
<organism evidence="2 3">
    <name type="scientific">Rhodococcus parequi</name>
    <dbReference type="NCBI Taxonomy" id="3137122"/>
    <lineage>
        <taxon>Bacteria</taxon>
        <taxon>Bacillati</taxon>
        <taxon>Actinomycetota</taxon>
        <taxon>Actinomycetes</taxon>
        <taxon>Mycobacteriales</taxon>
        <taxon>Nocardiaceae</taxon>
        <taxon>Rhodococcus</taxon>
    </lineage>
</organism>
<dbReference type="InterPro" id="IPR011990">
    <property type="entry name" value="TPR-like_helical_dom_sf"/>
</dbReference>
<evidence type="ECO:0000313" key="3">
    <source>
        <dbReference type="Proteomes" id="UP001629745"/>
    </source>
</evidence>
<dbReference type="PROSITE" id="PS50043">
    <property type="entry name" value="HTH_LUXR_2"/>
    <property type="match status" value="1"/>
</dbReference>
<dbReference type="SUPFAM" id="SSF48452">
    <property type="entry name" value="TPR-like"/>
    <property type="match status" value="1"/>
</dbReference>
<evidence type="ECO:0000259" key="1">
    <source>
        <dbReference type="PROSITE" id="PS50043"/>
    </source>
</evidence>
<dbReference type="SUPFAM" id="SSF46894">
    <property type="entry name" value="C-terminal effector domain of the bipartite response regulators"/>
    <property type="match status" value="1"/>
</dbReference>
<dbReference type="SUPFAM" id="SSF52540">
    <property type="entry name" value="P-loop containing nucleoside triphosphate hydrolases"/>
    <property type="match status" value="1"/>
</dbReference>